<evidence type="ECO:0008006" key="3">
    <source>
        <dbReference type="Google" id="ProtNLM"/>
    </source>
</evidence>
<reference evidence="1 2" key="2">
    <citation type="submission" date="2020-05" db="EMBL/GenBank/DDBJ databases">
        <title>Draft genome sequence of Desulfovibrio sp. strainFSS-1.</title>
        <authorList>
            <person name="Shimoshige H."/>
            <person name="Kobayashi H."/>
            <person name="Maekawa T."/>
        </authorList>
    </citation>
    <scope>NUCLEOTIDE SEQUENCE [LARGE SCALE GENOMIC DNA]</scope>
    <source>
        <strain evidence="1 2">SIID29052-01</strain>
    </source>
</reference>
<accession>A0A6V8LPE4</accession>
<proteinExistence type="predicted"/>
<dbReference type="Proteomes" id="UP000494245">
    <property type="component" value="Unassembled WGS sequence"/>
</dbReference>
<comment type="caution">
    <text evidence="1">The sequence shown here is derived from an EMBL/GenBank/DDBJ whole genome shotgun (WGS) entry which is preliminary data.</text>
</comment>
<dbReference type="RefSeq" id="WP_173084530.1">
    <property type="nucleotide sequence ID" value="NZ_BLTE01000010.1"/>
</dbReference>
<keyword evidence="2" id="KW-1185">Reference proteome</keyword>
<organism evidence="1 2">
    <name type="scientific">Fundidesulfovibrio magnetotacticus</name>
    <dbReference type="NCBI Taxonomy" id="2730080"/>
    <lineage>
        <taxon>Bacteria</taxon>
        <taxon>Pseudomonadati</taxon>
        <taxon>Thermodesulfobacteriota</taxon>
        <taxon>Desulfovibrionia</taxon>
        <taxon>Desulfovibrionales</taxon>
        <taxon>Desulfovibrionaceae</taxon>
        <taxon>Fundidesulfovibrio</taxon>
    </lineage>
</organism>
<protein>
    <recommendedName>
        <fullName evidence="3">Acyl-CoA dehydrogenase</fullName>
    </recommendedName>
</protein>
<evidence type="ECO:0000313" key="2">
    <source>
        <dbReference type="Proteomes" id="UP000494245"/>
    </source>
</evidence>
<dbReference type="AlphaFoldDB" id="A0A6V8LPE4"/>
<gene>
    <name evidence="1" type="ORF">NNJEOMEG_02288</name>
</gene>
<sequence>MSMPYRTVASPEEAYVQVMLEYLKPAIDRLFLEWTEPGARKRFAADLRTLADDIEELP</sequence>
<evidence type="ECO:0000313" key="1">
    <source>
        <dbReference type="EMBL" id="GFK94443.1"/>
    </source>
</evidence>
<name>A0A6V8LPE4_9BACT</name>
<reference evidence="1 2" key="1">
    <citation type="submission" date="2020-04" db="EMBL/GenBank/DDBJ databases">
        <authorList>
            <consortium name="Desulfovibrio sp. FSS-1 genome sequencing consortium"/>
            <person name="Shimoshige H."/>
            <person name="Kobayashi H."/>
            <person name="Maekawa T."/>
        </authorList>
    </citation>
    <scope>NUCLEOTIDE SEQUENCE [LARGE SCALE GENOMIC DNA]</scope>
    <source>
        <strain evidence="1 2">SIID29052-01</strain>
    </source>
</reference>
<dbReference type="EMBL" id="BLTE01000010">
    <property type="protein sequence ID" value="GFK94443.1"/>
    <property type="molecule type" value="Genomic_DNA"/>
</dbReference>